<name>A0A8J3Q6W4_9ACTN</name>
<dbReference type="AlphaFoldDB" id="A0A8J3Q6W4"/>
<protein>
    <submittedName>
        <fullName evidence="1">Uncharacterized protein</fullName>
    </submittedName>
</protein>
<comment type="caution">
    <text evidence="1">The sequence shown here is derived from an EMBL/GenBank/DDBJ whole genome shotgun (WGS) entry which is preliminary data.</text>
</comment>
<reference evidence="1" key="1">
    <citation type="submission" date="2021-01" db="EMBL/GenBank/DDBJ databases">
        <title>Whole genome shotgun sequence of Rhizocola hellebori NBRC 109834.</title>
        <authorList>
            <person name="Komaki H."/>
            <person name="Tamura T."/>
        </authorList>
    </citation>
    <scope>NUCLEOTIDE SEQUENCE</scope>
    <source>
        <strain evidence="1">NBRC 109834</strain>
    </source>
</reference>
<keyword evidence="2" id="KW-1185">Reference proteome</keyword>
<accession>A0A8J3Q6W4</accession>
<sequence>MCPVESASAFRAIAYRLAAEKPCVRHYVPFRGFNAAVQPEPTKLTVYITANNPKCTVKSIGWVFDELFDAQPRGSQPTDNADPNRGGKGRVFIFDHANANPKTFTVKITLTVTYTCPDENGKDTDYQFTWSFFWVVTANGNTFRPTSD</sequence>
<evidence type="ECO:0000313" key="2">
    <source>
        <dbReference type="Proteomes" id="UP000612899"/>
    </source>
</evidence>
<proteinExistence type="predicted"/>
<organism evidence="1 2">
    <name type="scientific">Rhizocola hellebori</name>
    <dbReference type="NCBI Taxonomy" id="1392758"/>
    <lineage>
        <taxon>Bacteria</taxon>
        <taxon>Bacillati</taxon>
        <taxon>Actinomycetota</taxon>
        <taxon>Actinomycetes</taxon>
        <taxon>Micromonosporales</taxon>
        <taxon>Micromonosporaceae</taxon>
        <taxon>Rhizocola</taxon>
    </lineage>
</organism>
<gene>
    <name evidence="1" type="ORF">Rhe02_30180</name>
</gene>
<dbReference type="EMBL" id="BONY01000015">
    <property type="protein sequence ID" value="GIH04951.1"/>
    <property type="molecule type" value="Genomic_DNA"/>
</dbReference>
<dbReference type="Proteomes" id="UP000612899">
    <property type="component" value="Unassembled WGS sequence"/>
</dbReference>
<evidence type="ECO:0000313" key="1">
    <source>
        <dbReference type="EMBL" id="GIH04951.1"/>
    </source>
</evidence>